<gene>
    <name evidence="2" type="ORF">B0T24DRAFT_632623</name>
</gene>
<organism evidence="2 3">
    <name type="scientific">Lasiosphaeria ovina</name>
    <dbReference type="NCBI Taxonomy" id="92902"/>
    <lineage>
        <taxon>Eukaryota</taxon>
        <taxon>Fungi</taxon>
        <taxon>Dikarya</taxon>
        <taxon>Ascomycota</taxon>
        <taxon>Pezizomycotina</taxon>
        <taxon>Sordariomycetes</taxon>
        <taxon>Sordariomycetidae</taxon>
        <taxon>Sordariales</taxon>
        <taxon>Lasiosphaeriaceae</taxon>
        <taxon>Lasiosphaeria</taxon>
    </lineage>
</organism>
<dbReference type="AlphaFoldDB" id="A0AAE0N4T5"/>
<keyword evidence="3" id="KW-1185">Reference proteome</keyword>
<proteinExistence type="predicted"/>
<evidence type="ECO:0000256" key="1">
    <source>
        <dbReference type="SAM" id="MobiDB-lite"/>
    </source>
</evidence>
<dbReference type="EMBL" id="JAULSN010000006">
    <property type="protein sequence ID" value="KAK3369449.1"/>
    <property type="molecule type" value="Genomic_DNA"/>
</dbReference>
<name>A0AAE0N4T5_9PEZI</name>
<feature type="region of interest" description="Disordered" evidence="1">
    <location>
        <begin position="278"/>
        <end position="299"/>
    </location>
</feature>
<evidence type="ECO:0000313" key="3">
    <source>
        <dbReference type="Proteomes" id="UP001287356"/>
    </source>
</evidence>
<evidence type="ECO:0000313" key="2">
    <source>
        <dbReference type="EMBL" id="KAK3369449.1"/>
    </source>
</evidence>
<evidence type="ECO:0008006" key="4">
    <source>
        <dbReference type="Google" id="ProtNLM"/>
    </source>
</evidence>
<accession>A0AAE0N4T5</accession>
<protein>
    <recommendedName>
        <fullName evidence="4">Fungal N-terminal domain-containing protein</fullName>
    </recommendedName>
</protein>
<reference evidence="2" key="1">
    <citation type="journal article" date="2023" name="Mol. Phylogenet. Evol.">
        <title>Genome-scale phylogeny and comparative genomics of the fungal order Sordariales.</title>
        <authorList>
            <person name="Hensen N."/>
            <person name="Bonometti L."/>
            <person name="Westerberg I."/>
            <person name="Brannstrom I.O."/>
            <person name="Guillou S."/>
            <person name="Cros-Aarteil S."/>
            <person name="Calhoun S."/>
            <person name="Haridas S."/>
            <person name="Kuo A."/>
            <person name="Mondo S."/>
            <person name="Pangilinan J."/>
            <person name="Riley R."/>
            <person name="LaButti K."/>
            <person name="Andreopoulos B."/>
            <person name="Lipzen A."/>
            <person name="Chen C."/>
            <person name="Yan M."/>
            <person name="Daum C."/>
            <person name="Ng V."/>
            <person name="Clum A."/>
            <person name="Steindorff A."/>
            <person name="Ohm R.A."/>
            <person name="Martin F."/>
            <person name="Silar P."/>
            <person name="Natvig D.O."/>
            <person name="Lalanne C."/>
            <person name="Gautier V."/>
            <person name="Ament-Velasquez S.L."/>
            <person name="Kruys A."/>
            <person name="Hutchinson M.I."/>
            <person name="Powell A.J."/>
            <person name="Barry K."/>
            <person name="Miller A.N."/>
            <person name="Grigoriev I.V."/>
            <person name="Debuchy R."/>
            <person name="Gladieux P."/>
            <person name="Hiltunen Thoren M."/>
            <person name="Johannesson H."/>
        </authorList>
    </citation>
    <scope>NUCLEOTIDE SEQUENCE</scope>
    <source>
        <strain evidence="2">CBS 958.72</strain>
    </source>
</reference>
<comment type="caution">
    <text evidence="2">The sequence shown here is derived from an EMBL/GenBank/DDBJ whole genome shotgun (WGS) entry which is preliminary data.</text>
</comment>
<reference evidence="2" key="2">
    <citation type="submission" date="2023-06" db="EMBL/GenBank/DDBJ databases">
        <authorList>
            <consortium name="Lawrence Berkeley National Laboratory"/>
            <person name="Haridas S."/>
            <person name="Hensen N."/>
            <person name="Bonometti L."/>
            <person name="Westerberg I."/>
            <person name="Brannstrom I.O."/>
            <person name="Guillou S."/>
            <person name="Cros-Aarteil S."/>
            <person name="Calhoun S."/>
            <person name="Kuo A."/>
            <person name="Mondo S."/>
            <person name="Pangilinan J."/>
            <person name="Riley R."/>
            <person name="Labutti K."/>
            <person name="Andreopoulos B."/>
            <person name="Lipzen A."/>
            <person name="Chen C."/>
            <person name="Yanf M."/>
            <person name="Daum C."/>
            <person name="Ng V."/>
            <person name="Clum A."/>
            <person name="Steindorff A."/>
            <person name="Ohm R."/>
            <person name="Martin F."/>
            <person name="Silar P."/>
            <person name="Natvig D."/>
            <person name="Lalanne C."/>
            <person name="Gautier V."/>
            <person name="Ament-Velasquez S.L."/>
            <person name="Kruys A."/>
            <person name="Hutchinson M.I."/>
            <person name="Powell A.J."/>
            <person name="Barry K."/>
            <person name="Miller A.N."/>
            <person name="Grigoriev I.V."/>
            <person name="Debuchy R."/>
            <person name="Gladieux P."/>
            <person name="Thoren M.H."/>
            <person name="Johannesson H."/>
        </authorList>
    </citation>
    <scope>NUCLEOTIDE SEQUENCE</scope>
    <source>
        <strain evidence="2">CBS 958.72</strain>
    </source>
</reference>
<sequence>MIGWRETRETDPFQLKLARAGKYPARICGALLLTSISKDHSSHHLFVNAAMTGLEIIGAVDAALGLVSRVYKAYTNIRNAPAEIRAFCDELESLRHVLNDVSTSVSSVEMQNLLYADDKSLGMCSILIAIRGCESEFNTAWRDVSDLRSEPGVDWKTAFPKVGKTFRWILNAGAIEKSTQRLQSHKQNLVLSMLHSYIQVNQSALQGVSSVKRLVENLGDSMGSRMENLRGELLCNLRLLECQIINQVSSLSGTARTQHDANERLVQESSERFSNLIDLSGADDRNPPASGHGVPQVPSWEPQATTILSEQDTPAGKSDRKGKWTSGPDLLQEVLGSFRATTRRSKSISMACTDIQDASDLNAILSMAVQKASRRKSSRTLLGLSNKVLPNMGIFAKINDILGAQNIYNPFEPLIQVMFSIGRLRYSLSTSGRYSDNVLQLATDYIVSLELLLEVMGEIQDSLVCCEREYVLYPEPELRVLMSTLYFAALDFFETTVRSLSGPVFLAIYKSERLRYKAKKIMKLSKRVTKEAEYFHRREVREVNNRVREVDRKQDQVIRALEEQQKVLEAFREEQKVLATISDHQQVLQDLQQLLARFPPFKGESSRVMIVAESAASVGVELY</sequence>
<dbReference type="Proteomes" id="UP001287356">
    <property type="component" value="Unassembled WGS sequence"/>
</dbReference>